<dbReference type="AlphaFoldDB" id="A0A5J9VUC0"/>
<dbReference type="EMBL" id="RWGY01000007">
    <property type="protein sequence ID" value="TVU39175.1"/>
    <property type="molecule type" value="Genomic_DNA"/>
</dbReference>
<accession>A0A5J9VUC0</accession>
<evidence type="ECO:0000313" key="2">
    <source>
        <dbReference type="Proteomes" id="UP000324897"/>
    </source>
</evidence>
<organism evidence="1 2">
    <name type="scientific">Eragrostis curvula</name>
    <name type="common">weeping love grass</name>
    <dbReference type="NCBI Taxonomy" id="38414"/>
    <lineage>
        <taxon>Eukaryota</taxon>
        <taxon>Viridiplantae</taxon>
        <taxon>Streptophyta</taxon>
        <taxon>Embryophyta</taxon>
        <taxon>Tracheophyta</taxon>
        <taxon>Spermatophyta</taxon>
        <taxon>Magnoliopsida</taxon>
        <taxon>Liliopsida</taxon>
        <taxon>Poales</taxon>
        <taxon>Poaceae</taxon>
        <taxon>PACMAD clade</taxon>
        <taxon>Chloridoideae</taxon>
        <taxon>Eragrostideae</taxon>
        <taxon>Eragrostidinae</taxon>
        <taxon>Eragrostis</taxon>
    </lineage>
</organism>
<dbReference type="Proteomes" id="UP000324897">
    <property type="component" value="Chromosome 4"/>
</dbReference>
<comment type="caution">
    <text evidence="1">The sequence shown here is derived from an EMBL/GenBank/DDBJ whole genome shotgun (WGS) entry which is preliminary data.</text>
</comment>
<keyword evidence="2" id="KW-1185">Reference proteome</keyword>
<sequence length="282" mass="31175">MSGMMASPITSSLLGPARSSIEMIKSSSKGSAATNMSSSFHIKFLVGERTCLVFSNWWPSLTLTKTSDTTFLVQGIPSHGYNCEDGNQQVLTLHGWHLGSIHLLEFHTIQQASAPLCPSCHPCPQDDTTLVPVGCQEGPLEVPHSDPASPGQHNFLRECKNHIPLRSLVLLKVLCFHLVISKVHLNVGVKTPSDVHVRQVTGLDHTHKEVLHLLNKVICPSLLTRNYPATNNTSTTKCRACLLQLEVNRLLWTWGIHPLYLRRRGSSFVSNRRKGSLLLVCI</sequence>
<evidence type="ECO:0000313" key="1">
    <source>
        <dbReference type="EMBL" id="TVU39175.1"/>
    </source>
</evidence>
<proteinExistence type="predicted"/>
<protein>
    <submittedName>
        <fullName evidence="1">Uncharacterized protein</fullName>
    </submittedName>
</protein>
<name>A0A5J9VUC0_9POAL</name>
<dbReference type="Gramene" id="TVU39175">
    <property type="protein sequence ID" value="TVU39175"/>
    <property type="gene ID" value="EJB05_12582"/>
</dbReference>
<dbReference type="OrthoDB" id="10668519at2759"/>
<reference evidence="1 2" key="1">
    <citation type="journal article" date="2019" name="Sci. Rep.">
        <title>A high-quality genome of Eragrostis curvula grass provides insights into Poaceae evolution and supports new strategies to enhance forage quality.</title>
        <authorList>
            <person name="Carballo J."/>
            <person name="Santos B.A.C.M."/>
            <person name="Zappacosta D."/>
            <person name="Garbus I."/>
            <person name="Selva J.P."/>
            <person name="Gallo C.A."/>
            <person name="Diaz A."/>
            <person name="Albertini E."/>
            <person name="Caccamo M."/>
            <person name="Echenique V."/>
        </authorList>
    </citation>
    <scope>NUCLEOTIDE SEQUENCE [LARGE SCALE GENOMIC DNA]</scope>
    <source>
        <strain evidence="2">cv. Victoria</strain>
        <tissue evidence="1">Leaf</tissue>
    </source>
</reference>
<gene>
    <name evidence="1" type="ORF">EJB05_12582</name>
</gene>